<name>A0ACC3YSE0_COLTU</name>
<evidence type="ECO:0000313" key="2">
    <source>
        <dbReference type="Proteomes" id="UP000805649"/>
    </source>
</evidence>
<protein>
    <submittedName>
        <fullName evidence="1">Uncharacterized protein</fullName>
    </submittedName>
</protein>
<comment type="caution">
    <text evidence="1">The sequence shown here is derived from an EMBL/GenBank/DDBJ whole genome shotgun (WGS) entry which is preliminary data.</text>
</comment>
<evidence type="ECO:0000313" key="1">
    <source>
        <dbReference type="EMBL" id="KAL0934853.1"/>
    </source>
</evidence>
<gene>
    <name evidence="1" type="ORF">CTRU02_209444</name>
</gene>
<accession>A0ACC3YSE0</accession>
<dbReference type="EMBL" id="VUJX02000006">
    <property type="protein sequence ID" value="KAL0934853.1"/>
    <property type="molecule type" value="Genomic_DNA"/>
</dbReference>
<reference evidence="1 2" key="1">
    <citation type="journal article" date="2020" name="Phytopathology">
        <title>Genome Sequence Resources of Colletotrichum truncatum, C. plurivorum, C. musicola, and C. sojae: Four Species Pathogenic to Soybean (Glycine max).</title>
        <authorList>
            <person name="Rogerio F."/>
            <person name="Boufleur T.R."/>
            <person name="Ciampi-Guillardi M."/>
            <person name="Sukno S.A."/>
            <person name="Thon M.R."/>
            <person name="Massola Junior N.S."/>
            <person name="Baroncelli R."/>
        </authorList>
    </citation>
    <scope>NUCLEOTIDE SEQUENCE [LARGE SCALE GENOMIC DNA]</scope>
    <source>
        <strain evidence="1 2">CMES1059</strain>
    </source>
</reference>
<proteinExistence type="predicted"/>
<sequence>MPKSVKGAAMTREARNKPYKRRDKSRKPSRQAQAASSKKGTASKSTGTVENSNFNEITTATNVPGLLRLPRELRDMIYEYTGTLPCDENLWVRLSDIYTPRKMWTCDVCCKIGYDCYCRRPALFLVCGQIRDEALDFFFARNHFHFETSAYFSLAQLDKTSNGRHIRAAPALRSLWAECLSRLRSIGFTLNKNYTLGNRLMLSTLARRSPLLTKLTISTQTFWTKQDWVDDFFNHLEQIPTLTTVGIVNPFFRFFAQQVFKKMSCQLQIVCDYLDFRNGIRRDTPDHMYFTNVSMGVI</sequence>
<organism evidence="1 2">
    <name type="scientific">Colletotrichum truncatum</name>
    <name type="common">Anthracnose fungus</name>
    <name type="synonym">Colletotrichum capsici</name>
    <dbReference type="NCBI Taxonomy" id="5467"/>
    <lineage>
        <taxon>Eukaryota</taxon>
        <taxon>Fungi</taxon>
        <taxon>Dikarya</taxon>
        <taxon>Ascomycota</taxon>
        <taxon>Pezizomycotina</taxon>
        <taxon>Sordariomycetes</taxon>
        <taxon>Hypocreomycetidae</taxon>
        <taxon>Glomerellales</taxon>
        <taxon>Glomerellaceae</taxon>
        <taxon>Colletotrichum</taxon>
        <taxon>Colletotrichum truncatum species complex</taxon>
    </lineage>
</organism>
<dbReference type="Proteomes" id="UP000805649">
    <property type="component" value="Unassembled WGS sequence"/>
</dbReference>
<keyword evidence="2" id="KW-1185">Reference proteome</keyword>